<dbReference type="KEGG" id="dwd:DSCW_34660"/>
<dbReference type="GO" id="GO:0009307">
    <property type="term" value="P:DNA restriction-modification system"/>
    <property type="evidence" value="ECO:0007669"/>
    <property type="project" value="InterPro"/>
</dbReference>
<proteinExistence type="predicted"/>
<dbReference type="EMBL" id="AP021875">
    <property type="protein sequence ID" value="BBO76049.1"/>
    <property type="molecule type" value="Genomic_DNA"/>
</dbReference>
<dbReference type="OrthoDB" id="9816036at2"/>
<dbReference type="RefSeq" id="WP_155304908.1">
    <property type="nucleotide sequence ID" value="NZ_AP021875.1"/>
</dbReference>
<dbReference type="PANTHER" id="PTHR30015">
    <property type="entry name" value="MRR RESTRICTION SYSTEM PROTEIN"/>
    <property type="match status" value="1"/>
</dbReference>
<evidence type="ECO:0000313" key="3">
    <source>
        <dbReference type="Proteomes" id="UP000427769"/>
    </source>
</evidence>
<dbReference type="PANTHER" id="PTHR30015:SF7">
    <property type="entry name" value="TYPE IV METHYL-DIRECTED RESTRICTION ENZYME ECOKMRR"/>
    <property type="match status" value="1"/>
</dbReference>
<dbReference type="InterPro" id="IPR011856">
    <property type="entry name" value="tRNA_endonuc-like_dom_sf"/>
</dbReference>
<dbReference type="InterPro" id="IPR011335">
    <property type="entry name" value="Restrct_endonuc-II-like"/>
</dbReference>
<dbReference type="InterPro" id="IPR052906">
    <property type="entry name" value="Type_IV_Methyl-Rstrct_Enzyme"/>
</dbReference>
<sequence>MSEKVDSPAQRGFKFEREVASIYRALGAEVVHDVAIAGNQIDVLAHERTTAGTLIRTAIECKAYSSQVGIEVVRSFAALANLLKSRGLIERAAIVSLNGYTRNSREAAAEFGVDLIEIDDLRKKIEKQPELLIKAKEEISVQDHISDVEIKPKRLFVVMPFAPEFNDIYILGIREVAENLGFVVERADEIEHIEPIVDVIQEKIRSCDAIIADTTGRNPNVFYEVGYANGVNCPAVLICREGDDIPFDLAGVNFIKYGSIVNLRERLDKRLRAIFDVDQP</sequence>
<dbReference type="Gene3D" id="3.40.50.450">
    <property type="match status" value="1"/>
</dbReference>
<dbReference type="AlphaFoldDB" id="A0A5K7Z7B9"/>
<dbReference type="SUPFAM" id="SSF52980">
    <property type="entry name" value="Restriction endonuclease-like"/>
    <property type="match status" value="1"/>
</dbReference>
<evidence type="ECO:0000259" key="1">
    <source>
        <dbReference type="Pfam" id="PF04471"/>
    </source>
</evidence>
<accession>A0A5K7Z7B9</accession>
<protein>
    <recommendedName>
        <fullName evidence="1">Restriction endonuclease type IV Mrr domain-containing protein</fullName>
    </recommendedName>
</protein>
<reference evidence="2 3" key="1">
    <citation type="submission" date="2019-11" db="EMBL/GenBank/DDBJ databases">
        <title>Comparative genomics of hydrocarbon-degrading Desulfosarcina strains.</title>
        <authorList>
            <person name="Watanabe M."/>
            <person name="Kojima H."/>
            <person name="Fukui M."/>
        </authorList>
    </citation>
    <scope>NUCLEOTIDE SEQUENCE [LARGE SCALE GENOMIC DNA]</scope>
    <source>
        <strain evidence="2 3">PP31</strain>
    </source>
</reference>
<dbReference type="Proteomes" id="UP000427769">
    <property type="component" value="Chromosome"/>
</dbReference>
<keyword evidence="3" id="KW-1185">Reference proteome</keyword>
<feature type="domain" description="Restriction endonuclease type IV Mrr" evidence="1">
    <location>
        <begin position="12"/>
        <end position="123"/>
    </location>
</feature>
<dbReference type="Pfam" id="PF04471">
    <property type="entry name" value="Mrr_cat"/>
    <property type="match status" value="1"/>
</dbReference>
<gene>
    <name evidence="2" type="ORF">DSCW_34660</name>
</gene>
<dbReference type="InterPro" id="IPR007560">
    <property type="entry name" value="Restrct_endonuc_IV_Mrr"/>
</dbReference>
<dbReference type="Gene3D" id="3.40.1350.10">
    <property type="match status" value="1"/>
</dbReference>
<organism evidence="2 3">
    <name type="scientific">Desulfosarcina widdelii</name>
    <dbReference type="NCBI Taxonomy" id="947919"/>
    <lineage>
        <taxon>Bacteria</taxon>
        <taxon>Pseudomonadati</taxon>
        <taxon>Thermodesulfobacteriota</taxon>
        <taxon>Desulfobacteria</taxon>
        <taxon>Desulfobacterales</taxon>
        <taxon>Desulfosarcinaceae</taxon>
        <taxon>Desulfosarcina</taxon>
    </lineage>
</organism>
<dbReference type="GO" id="GO:0003677">
    <property type="term" value="F:DNA binding"/>
    <property type="evidence" value="ECO:0007669"/>
    <property type="project" value="InterPro"/>
</dbReference>
<name>A0A5K7Z7B9_9BACT</name>
<dbReference type="GO" id="GO:0015666">
    <property type="term" value="F:restriction endodeoxyribonuclease activity"/>
    <property type="evidence" value="ECO:0007669"/>
    <property type="project" value="TreeGrafter"/>
</dbReference>
<evidence type="ECO:0000313" key="2">
    <source>
        <dbReference type="EMBL" id="BBO76049.1"/>
    </source>
</evidence>